<proteinExistence type="predicted"/>
<keyword evidence="2" id="KW-1185">Reference proteome</keyword>
<accession>A0A0J1B4Q9</accession>
<protein>
    <submittedName>
        <fullName evidence="1">Uncharacterized protein</fullName>
    </submittedName>
</protein>
<dbReference type="EMBL" id="LECT01000048">
    <property type="protein sequence ID" value="KLU01835.1"/>
    <property type="molecule type" value="Genomic_DNA"/>
</dbReference>
<dbReference type="Proteomes" id="UP000036367">
    <property type="component" value="Unassembled WGS sequence"/>
</dbReference>
<comment type="caution">
    <text evidence="1">The sequence shown here is derived from an EMBL/GenBank/DDBJ whole genome shotgun (WGS) entry which is preliminary data.</text>
</comment>
<organism evidence="1 2">
    <name type="scientific">Rhodopirellula islandica</name>
    <dbReference type="NCBI Taxonomy" id="595434"/>
    <lineage>
        <taxon>Bacteria</taxon>
        <taxon>Pseudomonadati</taxon>
        <taxon>Planctomycetota</taxon>
        <taxon>Planctomycetia</taxon>
        <taxon>Pirellulales</taxon>
        <taxon>Pirellulaceae</taxon>
        <taxon>Rhodopirellula</taxon>
    </lineage>
</organism>
<dbReference type="AlphaFoldDB" id="A0A0J1B4Q9"/>
<evidence type="ECO:0000313" key="2">
    <source>
        <dbReference type="Proteomes" id="UP000036367"/>
    </source>
</evidence>
<reference evidence="1" key="1">
    <citation type="submission" date="2015-05" db="EMBL/GenBank/DDBJ databases">
        <title>Permanent draft genome of Rhodopirellula islandicus K833.</title>
        <authorList>
            <person name="Kizina J."/>
            <person name="Richter M."/>
            <person name="Glockner F.O."/>
            <person name="Harder J."/>
        </authorList>
    </citation>
    <scope>NUCLEOTIDE SEQUENCE [LARGE SCALE GENOMIC DNA]</scope>
    <source>
        <strain evidence="1">K833</strain>
    </source>
</reference>
<gene>
    <name evidence="1" type="ORF">RISK_006019</name>
</gene>
<evidence type="ECO:0000313" key="1">
    <source>
        <dbReference type="EMBL" id="KLU01835.1"/>
    </source>
</evidence>
<sequence length="42" mass="4831">MGQVRWDVGVGTHLSSLRDFAFDWATFPRTDVRGDYLSSLRD</sequence>
<name>A0A0J1B4Q9_RHOIS</name>